<dbReference type="EMBL" id="JABFUD020000007">
    <property type="protein sequence ID" value="KAI5077249.1"/>
    <property type="molecule type" value="Genomic_DNA"/>
</dbReference>
<dbReference type="AlphaFoldDB" id="A0A9D4V084"/>
<dbReference type="PANTHER" id="PTHR37886">
    <property type="entry name" value="S-ADENOSYL-L-METHIONINE-DEPENDENT METHYLTRANSFERASES SUPERFAMILY PROTEIN"/>
    <property type="match status" value="1"/>
</dbReference>
<reference evidence="1" key="1">
    <citation type="submission" date="2021-01" db="EMBL/GenBank/DDBJ databases">
        <title>Adiantum capillus-veneris genome.</title>
        <authorList>
            <person name="Fang Y."/>
            <person name="Liao Q."/>
        </authorList>
    </citation>
    <scope>NUCLEOTIDE SEQUENCE</scope>
    <source>
        <strain evidence="1">H3</strain>
        <tissue evidence="1">Leaf</tissue>
    </source>
</reference>
<accession>A0A9D4V084</accession>
<dbReference type="Proteomes" id="UP000886520">
    <property type="component" value="Chromosome 7"/>
</dbReference>
<comment type="caution">
    <text evidence="1">The sequence shown here is derived from an EMBL/GenBank/DDBJ whole genome shotgun (WGS) entry which is preliminary data.</text>
</comment>
<evidence type="ECO:0000313" key="1">
    <source>
        <dbReference type="EMBL" id="KAI5077249.1"/>
    </source>
</evidence>
<evidence type="ECO:0000313" key="2">
    <source>
        <dbReference type="Proteomes" id="UP000886520"/>
    </source>
</evidence>
<keyword evidence="2" id="KW-1185">Reference proteome</keyword>
<name>A0A9D4V084_ADICA</name>
<dbReference type="InterPro" id="IPR029063">
    <property type="entry name" value="SAM-dependent_MTases_sf"/>
</dbReference>
<gene>
    <name evidence="1" type="ORF">GOP47_0007073</name>
</gene>
<dbReference type="SUPFAM" id="SSF53335">
    <property type="entry name" value="S-adenosyl-L-methionine-dependent methyltransferases"/>
    <property type="match status" value="1"/>
</dbReference>
<protein>
    <submittedName>
        <fullName evidence="1">Uncharacterized protein</fullName>
    </submittedName>
</protein>
<dbReference type="OrthoDB" id="10017101at2759"/>
<proteinExistence type="predicted"/>
<organism evidence="1 2">
    <name type="scientific">Adiantum capillus-veneris</name>
    <name type="common">Maidenhair fern</name>
    <dbReference type="NCBI Taxonomy" id="13818"/>
    <lineage>
        <taxon>Eukaryota</taxon>
        <taxon>Viridiplantae</taxon>
        <taxon>Streptophyta</taxon>
        <taxon>Embryophyta</taxon>
        <taxon>Tracheophyta</taxon>
        <taxon>Polypodiopsida</taxon>
        <taxon>Polypodiidae</taxon>
        <taxon>Polypodiales</taxon>
        <taxon>Pteridineae</taxon>
        <taxon>Pteridaceae</taxon>
        <taxon>Vittarioideae</taxon>
        <taxon>Adiantum</taxon>
    </lineage>
</organism>
<sequence>MAFVLKSASLLPWLAASLLLLLLVTPYLFKLPLPVCTLQGPRKVDNYDDKLSAASCGADEQPVGATEEDLAWLKSQLLRQQLQAAPQAPDEWHRLRKGINPRTREQQLADLRKYKGISHYAEPNSDNHTALPCPGELLVEEHHSNYGEPWAGGRDVFEFLAKTVGLKPKDNVLEIGCGTLRHLDMSCPPKGCCTSNPILSGARI</sequence>
<dbReference type="PANTHER" id="PTHR37886:SF1">
    <property type="entry name" value="S-ADENOSYL-L-METHIONINE-DEPENDENT METHYLTRANSFERASES SUPERFAMILY PROTEIN"/>
    <property type="match status" value="1"/>
</dbReference>